<dbReference type="GO" id="GO:0018826">
    <property type="term" value="F:methionine gamma-lyase activity"/>
    <property type="evidence" value="ECO:0007669"/>
    <property type="project" value="UniProtKB-EC"/>
</dbReference>
<evidence type="ECO:0000256" key="3">
    <source>
        <dbReference type="ARBA" id="ARBA00022679"/>
    </source>
</evidence>
<evidence type="ECO:0000256" key="10">
    <source>
        <dbReference type="RuleBase" id="RU362118"/>
    </source>
</evidence>
<comment type="catalytic activity">
    <reaction evidence="8">
        <text>L-methionine + H2O = methanethiol + 2-oxobutanoate + NH4(+)</text>
        <dbReference type="Rhea" id="RHEA:23800"/>
        <dbReference type="ChEBI" id="CHEBI:15377"/>
        <dbReference type="ChEBI" id="CHEBI:16007"/>
        <dbReference type="ChEBI" id="CHEBI:16763"/>
        <dbReference type="ChEBI" id="CHEBI:28938"/>
        <dbReference type="ChEBI" id="CHEBI:57844"/>
        <dbReference type="EC" id="4.4.1.11"/>
    </reaction>
    <physiologicalReaction direction="left-to-right" evidence="8">
        <dbReference type="Rhea" id="RHEA:23801"/>
    </physiologicalReaction>
</comment>
<evidence type="ECO:0000256" key="4">
    <source>
        <dbReference type="ARBA" id="ARBA00022898"/>
    </source>
</evidence>
<dbReference type="PANTHER" id="PTHR43797:SF2">
    <property type="entry name" value="HOMOCYSTEINE_CYSTEINE SYNTHASE"/>
    <property type="match status" value="1"/>
</dbReference>
<dbReference type="InterPro" id="IPR006235">
    <property type="entry name" value="OAc-hSer/O-AcSer_sulfhydrylase"/>
</dbReference>
<dbReference type="GO" id="GO:0003961">
    <property type="term" value="F:O-acetylhomoserine aminocarboxypropyltransferase activity"/>
    <property type="evidence" value="ECO:0007669"/>
    <property type="project" value="TreeGrafter"/>
</dbReference>
<dbReference type="Proteomes" id="UP000216871">
    <property type="component" value="Unassembled WGS sequence"/>
</dbReference>
<evidence type="ECO:0000313" key="13">
    <source>
        <dbReference type="Proteomes" id="UP000216871"/>
    </source>
</evidence>
<dbReference type="EMBL" id="MWWW01000014">
    <property type="protein sequence ID" value="OZG59475.1"/>
    <property type="molecule type" value="Genomic_DNA"/>
</dbReference>
<gene>
    <name evidence="12" type="ORF">BMYO_1320</name>
</gene>
<dbReference type="GO" id="GO:0071269">
    <property type="term" value="P:L-homocysteine biosynthetic process"/>
    <property type="evidence" value="ECO:0007669"/>
    <property type="project" value="TreeGrafter"/>
</dbReference>
<dbReference type="Gene3D" id="3.40.640.10">
    <property type="entry name" value="Type I PLP-dependent aspartate aminotransferase-like (Major domain)"/>
    <property type="match status" value="1"/>
</dbReference>
<evidence type="ECO:0000256" key="6">
    <source>
        <dbReference type="ARBA" id="ARBA00047199"/>
    </source>
</evidence>
<dbReference type="AlphaFoldDB" id="A0A261FKD5"/>
<evidence type="ECO:0000256" key="1">
    <source>
        <dbReference type="ARBA" id="ARBA00001933"/>
    </source>
</evidence>
<evidence type="ECO:0000313" key="12">
    <source>
        <dbReference type="EMBL" id="OZG59475.1"/>
    </source>
</evidence>
<dbReference type="PANTHER" id="PTHR43797">
    <property type="entry name" value="HOMOCYSTEINE/CYSTEINE SYNTHASE"/>
    <property type="match status" value="1"/>
</dbReference>
<dbReference type="GO" id="GO:0019346">
    <property type="term" value="P:transsulfuration"/>
    <property type="evidence" value="ECO:0007669"/>
    <property type="project" value="InterPro"/>
</dbReference>
<dbReference type="SUPFAM" id="SSF53383">
    <property type="entry name" value="PLP-dependent transferases"/>
    <property type="match status" value="1"/>
</dbReference>
<dbReference type="GO" id="GO:0006535">
    <property type="term" value="P:cysteine biosynthetic process from serine"/>
    <property type="evidence" value="ECO:0007669"/>
    <property type="project" value="TreeGrafter"/>
</dbReference>
<comment type="catalytic activity">
    <reaction evidence="7">
        <text>L-homocysteine + H2O = 2-oxobutanoate + hydrogen sulfide + NH4(+) + H(+)</text>
        <dbReference type="Rhea" id="RHEA:14501"/>
        <dbReference type="ChEBI" id="CHEBI:15377"/>
        <dbReference type="ChEBI" id="CHEBI:15378"/>
        <dbReference type="ChEBI" id="CHEBI:16763"/>
        <dbReference type="ChEBI" id="CHEBI:28938"/>
        <dbReference type="ChEBI" id="CHEBI:29919"/>
        <dbReference type="ChEBI" id="CHEBI:58199"/>
        <dbReference type="EC" id="4.4.1.2"/>
    </reaction>
    <physiologicalReaction direction="left-to-right" evidence="7">
        <dbReference type="Rhea" id="RHEA:14502"/>
    </physiologicalReaction>
</comment>
<dbReference type="Pfam" id="PF01053">
    <property type="entry name" value="Cys_Met_Meta_PP"/>
    <property type="match status" value="1"/>
</dbReference>
<dbReference type="InterPro" id="IPR015421">
    <property type="entry name" value="PyrdxlP-dep_Trfase_major"/>
</dbReference>
<keyword evidence="4 9" id="KW-0663">Pyridoxal phosphate</keyword>
<comment type="caution">
    <text evidence="12">The sequence shown here is derived from an EMBL/GenBank/DDBJ whole genome shotgun (WGS) entry which is preliminary data.</text>
</comment>
<dbReference type="GO" id="GO:0047982">
    <property type="term" value="F:homocysteine desulfhydrase activity"/>
    <property type="evidence" value="ECO:0007669"/>
    <property type="project" value="UniProtKB-EC"/>
</dbReference>
<dbReference type="InterPro" id="IPR000277">
    <property type="entry name" value="Cys/Met-Metab_PyrdxlP-dep_enz"/>
</dbReference>
<dbReference type="InterPro" id="IPR015424">
    <property type="entry name" value="PyrdxlP-dep_Trfase"/>
</dbReference>
<sequence>MVVGHMGSSNADFDKAGSGSTGSGSAGFDATGAGTVNSADDSVCATGAAAESAPGAVTGAFATRAIHAGYDPLDHGYAAVPPIYASAAFDLGDAVRGDALAAGNLDGFEYSRVANPTVDALEKRLAALEGGIGAVAVGSGMAAVSYALMCAGEGGGRIIAPSDLYGASVDALGDFLPQFGIHTDFVKDINDLNEVESKIGPDTRAIFAETVSNPSTEILDIEPLAALAHRHGVALIVDNTVPTPYLLNPIRFGADIVVHSTTKGITGHGNAIGGAVIDGGHFDWANGRFPQFTARQQVISDDRAGEWHSFAEKFGNAAFIKRIRIKYLRTFGAVASPFNAYLSLVGLETLPQRVSQQVASAHRIAEHLTHAAHVIKVNYSGLGYTPQYDLVPKYFPRGVGQILSFLVDGSADNVRRIIDGTRLFSYVPNIGDARSLIVDPAHITHREVPADARIAAGVSDNLIRLSIGLEDADDLIADLDQAIAGAYRA</sequence>
<evidence type="ECO:0000256" key="2">
    <source>
        <dbReference type="ARBA" id="ARBA00009077"/>
    </source>
</evidence>
<dbReference type="GO" id="GO:0004124">
    <property type="term" value="F:cysteine synthase activity"/>
    <property type="evidence" value="ECO:0007669"/>
    <property type="project" value="TreeGrafter"/>
</dbReference>
<organism evidence="12 13">
    <name type="scientific">Bifidobacterium myosotis</name>
    <dbReference type="NCBI Taxonomy" id="1630166"/>
    <lineage>
        <taxon>Bacteria</taxon>
        <taxon>Bacillati</taxon>
        <taxon>Actinomycetota</taxon>
        <taxon>Actinomycetes</taxon>
        <taxon>Bifidobacteriales</taxon>
        <taxon>Bifidobacteriaceae</taxon>
        <taxon>Bifidobacterium</taxon>
    </lineage>
</organism>
<dbReference type="GO" id="GO:0030170">
    <property type="term" value="F:pyridoxal phosphate binding"/>
    <property type="evidence" value="ECO:0007669"/>
    <property type="project" value="InterPro"/>
</dbReference>
<evidence type="ECO:0000256" key="11">
    <source>
        <dbReference type="SAM" id="MobiDB-lite"/>
    </source>
</evidence>
<evidence type="ECO:0000256" key="8">
    <source>
        <dbReference type="ARBA" id="ARBA00052699"/>
    </source>
</evidence>
<evidence type="ECO:0000256" key="7">
    <source>
        <dbReference type="ARBA" id="ARBA00048780"/>
    </source>
</evidence>
<name>A0A261FKD5_9BIFI</name>
<keyword evidence="13" id="KW-1185">Reference proteome</keyword>
<dbReference type="InterPro" id="IPR015422">
    <property type="entry name" value="PyrdxlP-dep_Trfase_small"/>
</dbReference>
<keyword evidence="3 12" id="KW-0808">Transferase</keyword>
<protein>
    <recommendedName>
        <fullName evidence="5">homocysteine desulfhydrase</fullName>
        <ecNumber evidence="5">4.4.1.2</ecNumber>
    </recommendedName>
    <alternativeName>
        <fullName evidence="6">Homocysteine desulfhydrase</fullName>
    </alternativeName>
</protein>
<proteinExistence type="inferred from homology"/>
<feature type="modified residue" description="N6-(pyridoxal phosphate)lysine" evidence="9">
    <location>
        <position position="263"/>
    </location>
</feature>
<dbReference type="EC" id="4.4.1.2" evidence="5"/>
<accession>A0A261FKD5</accession>
<dbReference type="FunFam" id="3.40.640.10:FF:000046">
    <property type="entry name" value="Cystathionine gamma-lyase"/>
    <property type="match status" value="1"/>
</dbReference>
<dbReference type="PIRSF" id="PIRSF001434">
    <property type="entry name" value="CGS"/>
    <property type="match status" value="1"/>
</dbReference>
<comment type="cofactor">
    <cofactor evidence="1 10">
        <name>pyridoxal 5'-phosphate</name>
        <dbReference type="ChEBI" id="CHEBI:597326"/>
    </cofactor>
</comment>
<evidence type="ECO:0000256" key="5">
    <source>
        <dbReference type="ARBA" id="ARBA00047175"/>
    </source>
</evidence>
<reference evidence="12 13" key="1">
    <citation type="journal article" date="2017" name="BMC Genomics">
        <title>Comparative genomic and phylogenomic analyses of the Bifidobacteriaceae family.</title>
        <authorList>
            <person name="Lugli G.A."/>
            <person name="Milani C."/>
            <person name="Turroni F."/>
            <person name="Duranti S."/>
            <person name="Mancabelli L."/>
            <person name="Mangifesta M."/>
            <person name="Ferrario C."/>
            <person name="Modesto M."/>
            <person name="Mattarelli P."/>
            <person name="Jiri K."/>
            <person name="van Sinderen D."/>
            <person name="Ventura M."/>
        </authorList>
    </citation>
    <scope>NUCLEOTIDE SEQUENCE [LARGE SCALE GENOMIC DNA]</scope>
    <source>
        <strain evidence="12 13">DSM 100196</strain>
    </source>
</reference>
<evidence type="ECO:0000256" key="9">
    <source>
        <dbReference type="PIRSR" id="PIRSR001434-2"/>
    </source>
</evidence>
<dbReference type="GO" id="GO:0005737">
    <property type="term" value="C:cytoplasm"/>
    <property type="evidence" value="ECO:0007669"/>
    <property type="project" value="TreeGrafter"/>
</dbReference>
<dbReference type="Gene3D" id="3.90.1150.10">
    <property type="entry name" value="Aspartate Aminotransferase, domain 1"/>
    <property type="match status" value="1"/>
</dbReference>
<comment type="similarity">
    <text evidence="2 10">Belongs to the trans-sulfuration enzymes family.</text>
</comment>
<feature type="region of interest" description="Disordered" evidence="11">
    <location>
        <begin position="1"/>
        <end position="21"/>
    </location>
</feature>